<dbReference type="SMART" id="SM00065">
    <property type="entry name" value="GAF"/>
    <property type="match status" value="1"/>
</dbReference>
<evidence type="ECO:0000313" key="4">
    <source>
        <dbReference type="EMBL" id="MDX8416034.1"/>
    </source>
</evidence>
<dbReference type="RefSeq" id="WP_370397487.1">
    <property type="nucleotide sequence ID" value="NZ_JALBUT010000008.1"/>
</dbReference>
<dbReference type="PANTHER" id="PTHR43156">
    <property type="entry name" value="STAGE II SPORULATION PROTEIN E-RELATED"/>
    <property type="match status" value="1"/>
</dbReference>
<dbReference type="SMART" id="SM00331">
    <property type="entry name" value="PP2C_SIG"/>
    <property type="match status" value="1"/>
</dbReference>
<evidence type="ECO:0000256" key="1">
    <source>
        <dbReference type="ARBA" id="ARBA00022801"/>
    </source>
</evidence>
<name>A0ABU4WIJ4_9BACT</name>
<protein>
    <submittedName>
        <fullName evidence="4">SpoIIE family protein phosphatase</fullName>
    </submittedName>
</protein>
<dbReference type="SUPFAM" id="SSF81606">
    <property type="entry name" value="PP2C-like"/>
    <property type="match status" value="1"/>
</dbReference>
<dbReference type="InterPro" id="IPR001932">
    <property type="entry name" value="PPM-type_phosphatase-like_dom"/>
</dbReference>
<evidence type="ECO:0000259" key="2">
    <source>
        <dbReference type="SMART" id="SM00065"/>
    </source>
</evidence>
<dbReference type="SUPFAM" id="SSF55781">
    <property type="entry name" value="GAF domain-like"/>
    <property type="match status" value="1"/>
</dbReference>
<comment type="caution">
    <text evidence="4">The sequence shown here is derived from an EMBL/GenBank/DDBJ whole genome shotgun (WGS) entry which is preliminary data.</text>
</comment>
<dbReference type="Gene3D" id="3.60.40.10">
    <property type="entry name" value="PPM-type phosphatase domain"/>
    <property type="match status" value="1"/>
</dbReference>
<evidence type="ECO:0000313" key="5">
    <source>
        <dbReference type="Proteomes" id="UP001275932"/>
    </source>
</evidence>
<dbReference type="InterPro" id="IPR029016">
    <property type="entry name" value="GAF-like_dom_sf"/>
</dbReference>
<dbReference type="Gene3D" id="3.30.450.40">
    <property type="match status" value="1"/>
</dbReference>
<dbReference type="Pfam" id="PF07228">
    <property type="entry name" value="SpoIIE"/>
    <property type="match status" value="1"/>
</dbReference>
<feature type="domain" description="GAF" evidence="2">
    <location>
        <begin position="60"/>
        <end position="227"/>
    </location>
</feature>
<dbReference type="Proteomes" id="UP001275932">
    <property type="component" value="Unassembled WGS sequence"/>
</dbReference>
<evidence type="ECO:0000259" key="3">
    <source>
        <dbReference type="SMART" id="SM00331"/>
    </source>
</evidence>
<dbReference type="EMBL" id="JALBUT010000008">
    <property type="protein sequence ID" value="MDX8416034.1"/>
    <property type="molecule type" value="Genomic_DNA"/>
</dbReference>
<dbReference type="InterPro" id="IPR036457">
    <property type="entry name" value="PPM-type-like_dom_sf"/>
</dbReference>
<proteinExistence type="predicted"/>
<keyword evidence="5" id="KW-1185">Reference proteome</keyword>
<dbReference type="InterPro" id="IPR003018">
    <property type="entry name" value="GAF"/>
</dbReference>
<dbReference type="Pfam" id="PF01590">
    <property type="entry name" value="GAF"/>
    <property type="match status" value="1"/>
</dbReference>
<reference evidence="4 5" key="1">
    <citation type="submission" date="2022-03" db="EMBL/GenBank/DDBJ databases">
        <title>Novel taxa within the pig intestine.</title>
        <authorList>
            <person name="Wylensek D."/>
            <person name="Bishof K."/>
            <person name="Afrizal A."/>
            <person name="Clavel T."/>
        </authorList>
    </citation>
    <scope>NUCLEOTIDE SEQUENCE [LARGE SCALE GENOMIC DNA]</scope>
    <source>
        <strain evidence="4 5">CLA-KB-P66</strain>
    </source>
</reference>
<accession>A0ABU4WIJ4</accession>
<keyword evidence="1" id="KW-0378">Hydrolase</keyword>
<feature type="domain" description="PPM-type phosphatase" evidence="3">
    <location>
        <begin position="254"/>
        <end position="476"/>
    </location>
</feature>
<dbReference type="PANTHER" id="PTHR43156:SF2">
    <property type="entry name" value="STAGE II SPORULATION PROTEIN E"/>
    <property type="match status" value="1"/>
</dbReference>
<organism evidence="4 5">
    <name type="scientific">Intestinicryptomonas porci</name>
    <dbReference type="NCBI Taxonomy" id="2926320"/>
    <lineage>
        <taxon>Bacteria</taxon>
        <taxon>Pseudomonadati</taxon>
        <taxon>Verrucomicrobiota</taxon>
        <taxon>Opitutia</taxon>
        <taxon>Opitutales</taxon>
        <taxon>Intestinicryptomonaceae</taxon>
        <taxon>Intestinicryptomonas</taxon>
    </lineage>
</organism>
<dbReference type="InterPro" id="IPR052016">
    <property type="entry name" value="Bact_Sigma-Reg"/>
</dbReference>
<gene>
    <name evidence="4" type="ORF">MOX91_07590</name>
</gene>
<sequence>MTTGAYCTVLVFAILFAWMLWRKDKEVRDLRKELESVGEENDIVLDFMHKIVAEVASGADKHSVYLRILRSITLACGATSACIYERNSKNNLVAVESDGLFPPQREINPLMLKTARSRADFIDKILKGEELEPYEGIIGQASESGEPVFIKRAESSARVVNHKDAALRITSIMAIPMMFRGEFYGVLALANPIGGEYFSDLDFSIACSIADQSALSLYSINAFNQLVEKSKMDSDLTLAKSVQSYILPEKLCSINGFDSAARYMPQQKVGGDFYDTFDLGRGKIGAVIGDVSGKGVSAAIIMAICQSKLRYLASRYSSPSETLKALNSEMVVAMRSDMFVTMVYAIFDTTKNKVSIARAGHEKPLVFSAEAGVADFVKSKGIAIGMVSSEIFDCAIYDVERPFGVGDVMMLYSDGVTEAVNPDGEEFSTGRLKNVLEKTASLAADEINEFVTREVAKFSCKSRPTDDDFTLLTIKRVG</sequence>